<comment type="cofactor">
    <cofactor evidence="14">
        <name>Zn(2+)</name>
        <dbReference type="ChEBI" id="CHEBI:29105"/>
    </cofactor>
    <text evidence="14">Binds 1 zinc ion per subunit.</text>
</comment>
<keyword evidence="17" id="KW-1185">Reference proteome</keyword>
<evidence type="ECO:0000256" key="1">
    <source>
        <dbReference type="ARBA" id="ARBA00004651"/>
    </source>
</evidence>
<evidence type="ECO:0000256" key="4">
    <source>
        <dbReference type="ARBA" id="ARBA00022670"/>
    </source>
</evidence>
<name>A0ABZ2J768_9CHLR</name>
<feature type="domain" description="Peptidase M50" evidence="15">
    <location>
        <begin position="57"/>
        <end position="131"/>
    </location>
</feature>
<keyword evidence="4 14" id="KW-0645">Protease</keyword>
<dbReference type="RefSeq" id="WP_338737570.1">
    <property type="nucleotide sequence ID" value="NZ_CP146612.1"/>
</dbReference>
<evidence type="ECO:0000313" key="17">
    <source>
        <dbReference type="Proteomes" id="UP001375370"/>
    </source>
</evidence>
<dbReference type="PANTHER" id="PTHR39188:SF3">
    <property type="entry name" value="STAGE IV SPORULATION PROTEIN FB"/>
    <property type="match status" value="1"/>
</dbReference>
<comment type="subcellular location">
    <subcellularLocation>
        <location evidence="1 14">Cell membrane</location>
        <topology evidence="1 14">Multi-pass membrane protein</topology>
    </subcellularLocation>
</comment>
<feature type="transmembrane region" description="Helical" evidence="14">
    <location>
        <begin position="187"/>
        <end position="207"/>
    </location>
</feature>
<dbReference type="EMBL" id="CP146612">
    <property type="protein sequence ID" value="WWX25427.1"/>
    <property type="molecule type" value="Genomic_DNA"/>
</dbReference>
<feature type="transmembrane region" description="Helical" evidence="14">
    <location>
        <begin position="21"/>
        <end position="41"/>
    </location>
</feature>
<feature type="transmembrane region" description="Helical" evidence="14">
    <location>
        <begin position="134"/>
        <end position="158"/>
    </location>
</feature>
<organism evidence="16 17">
    <name type="scientific">Candidatus Dehalogenimonas loeffleri</name>
    <dbReference type="NCBI Taxonomy" id="3127115"/>
    <lineage>
        <taxon>Bacteria</taxon>
        <taxon>Bacillati</taxon>
        <taxon>Chloroflexota</taxon>
        <taxon>Dehalococcoidia</taxon>
        <taxon>Dehalococcoidales</taxon>
        <taxon>Dehalococcoidaceae</taxon>
        <taxon>Dehalogenimonas</taxon>
    </lineage>
</organism>
<keyword evidence="7" id="KW-0677">Repeat</keyword>
<evidence type="ECO:0000256" key="6">
    <source>
        <dbReference type="ARBA" id="ARBA00022723"/>
    </source>
</evidence>
<evidence type="ECO:0000256" key="3">
    <source>
        <dbReference type="ARBA" id="ARBA00022475"/>
    </source>
</evidence>
<evidence type="ECO:0000256" key="12">
    <source>
        <dbReference type="ARBA" id="ARBA00023122"/>
    </source>
</evidence>
<dbReference type="InterPro" id="IPR016483">
    <property type="entry name" value="UCP006404_Pept_M50_CBS"/>
</dbReference>
<comment type="similarity">
    <text evidence="2 14">Belongs to the peptidase M50B family.</text>
</comment>
<dbReference type="PIRSF" id="PIRSF006404">
    <property type="entry name" value="UCP006404_Pept_M50_CBS"/>
    <property type="match status" value="1"/>
</dbReference>
<proteinExistence type="inferred from homology"/>
<feature type="transmembrane region" description="Helical" evidence="14">
    <location>
        <begin position="47"/>
        <end position="66"/>
    </location>
</feature>
<sequence length="371" mass="41247">MDSGINIGRVFNIQFRVHYSWVFIFALITVFLVWQVFPYAVPGETRSTHWIMSIVTSLLFFLSILVHETAHSLIGRANGIPVRSITLYLFGGAAQMDREPASPGAEIKMAIAGPLASFLLAALFWIVYDFYISQVLAIAAVALWLAQINLIVAVFNLLPGFPLDGGRVLRGIWWHVRDDYPGATRGAILFGRIVGVLVGVSGLYFVIVHRDWLAGIWLVLLGWYLESTARTSLKQFELQIWLKKHTVADVIRRDCPRISRDTSLKYLHDKYPDRHCFVIPEIGEITGIVWFEAKDATLPETTVADLVIPLDQTIAVETGDNLLEVVQRMNETGSDIAVAGGQSDPVGFVFLDDLVNLVNRHADNQGAGDAT</sequence>
<dbReference type="InterPro" id="IPR008915">
    <property type="entry name" value="Peptidase_M50"/>
</dbReference>
<dbReference type="InterPro" id="IPR046342">
    <property type="entry name" value="CBS_dom_sf"/>
</dbReference>
<dbReference type="GO" id="GO:0006508">
    <property type="term" value="P:proteolysis"/>
    <property type="evidence" value="ECO:0007669"/>
    <property type="project" value="UniProtKB-KW"/>
</dbReference>
<evidence type="ECO:0000256" key="9">
    <source>
        <dbReference type="ARBA" id="ARBA00022833"/>
    </source>
</evidence>
<gene>
    <name evidence="16" type="ORF">V8247_00215</name>
</gene>
<dbReference type="GO" id="GO:0008233">
    <property type="term" value="F:peptidase activity"/>
    <property type="evidence" value="ECO:0007669"/>
    <property type="project" value="UniProtKB-KW"/>
</dbReference>
<evidence type="ECO:0000256" key="10">
    <source>
        <dbReference type="ARBA" id="ARBA00022989"/>
    </source>
</evidence>
<evidence type="ECO:0000256" key="8">
    <source>
        <dbReference type="ARBA" id="ARBA00022801"/>
    </source>
</evidence>
<keyword evidence="11 14" id="KW-0482">Metalloprotease</keyword>
<dbReference type="Pfam" id="PF02163">
    <property type="entry name" value="Peptidase_M50"/>
    <property type="match status" value="2"/>
</dbReference>
<reference evidence="16 17" key="1">
    <citation type="submission" date="2024-03" db="EMBL/GenBank/DDBJ databases">
        <title>A Dehalogenimonas Isolated from Estuarine Sediments Dihaloeliminates Chlorinated Alkanes.</title>
        <authorList>
            <person name="Yang Y."/>
            <person name="Wang H."/>
        </authorList>
    </citation>
    <scope>NUCLEOTIDE SEQUENCE [LARGE SCALE GENOMIC DNA]</scope>
    <source>
        <strain evidence="16 17">W</strain>
    </source>
</reference>
<dbReference type="CDD" id="cd06164">
    <property type="entry name" value="S2P-M50_SpoIVFB_CBS"/>
    <property type="match status" value="1"/>
</dbReference>
<keyword evidence="8 14" id="KW-0378">Hydrolase</keyword>
<keyword evidence="9 14" id="KW-0862">Zinc</keyword>
<evidence type="ECO:0000256" key="7">
    <source>
        <dbReference type="ARBA" id="ARBA00022737"/>
    </source>
</evidence>
<accession>A0ABZ2J768</accession>
<evidence type="ECO:0000313" key="16">
    <source>
        <dbReference type="EMBL" id="WWX25427.1"/>
    </source>
</evidence>
<keyword evidence="13 14" id="KW-0472">Membrane</keyword>
<evidence type="ECO:0000256" key="14">
    <source>
        <dbReference type="PIRNR" id="PIRNR006404"/>
    </source>
</evidence>
<protein>
    <recommendedName>
        <fullName evidence="14">Zinc metalloprotease</fullName>
    </recommendedName>
</protein>
<dbReference type="SUPFAM" id="SSF54631">
    <property type="entry name" value="CBS-domain pair"/>
    <property type="match status" value="1"/>
</dbReference>
<evidence type="ECO:0000259" key="15">
    <source>
        <dbReference type="Pfam" id="PF02163"/>
    </source>
</evidence>
<keyword evidence="5 14" id="KW-0812">Transmembrane</keyword>
<dbReference type="Proteomes" id="UP001375370">
    <property type="component" value="Chromosome"/>
</dbReference>
<feature type="domain" description="Peptidase M50" evidence="15">
    <location>
        <begin position="138"/>
        <end position="181"/>
    </location>
</feature>
<evidence type="ECO:0000256" key="11">
    <source>
        <dbReference type="ARBA" id="ARBA00023049"/>
    </source>
</evidence>
<feature type="transmembrane region" description="Helical" evidence="14">
    <location>
        <begin position="109"/>
        <end position="128"/>
    </location>
</feature>
<dbReference type="PANTHER" id="PTHR39188">
    <property type="entry name" value="MEMBRANE-ASSOCIATED ZINC METALLOPROTEASE M50B"/>
    <property type="match status" value="1"/>
</dbReference>
<evidence type="ECO:0000256" key="5">
    <source>
        <dbReference type="ARBA" id="ARBA00022692"/>
    </source>
</evidence>
<keyword evidence="3 14" id="KW-1003">Cell membrane</keyword>
<keyword evidence="12" id="KW-0129">CBS domain</keyword>
<evidence type="ECO:0000256" key="2">
    <source>
        <dbReference type="ARBA" id="ARBA00007931"/>
    </source>
</evidence>
<keyword evidence="10 14" id="KW-1133">Transmembrane helix</keyword>
<evidence type="ECO:0000256" key="13">
    <source>
        <dbReference type="ARBA" id="ARBA00023136"/>
    </source>
</evidence>
<keyword evidence="6 14" id="KW-0479">Metal-binding</keyword>